<name>A0ABP0DNB6_9PEZI</name>
<feature type="region of interest" description="Disordered" evidence="2">
    <location>
        <begin position="1"/>
        <end position="38"/>
    </location>
</feature>
<evidence type="ECO:0000256" key="1">
    <source>
        <dbReference type="SAM" id="Coils"/>
    </source>
</evidence>
<keyword evidence="5" id="KW-1185">Reference proteome</keyword>
<feature type="compositionally biased region" description="Low complexity" evidence="2">
    <location>
        <begin position="111"/>
        <end position="123"/>
    </location>
</feature>
<dbReference type="InterPro" id="IPR025925">
    <property type="entry name" value="PPC89_CLD"/>
</dbReference>
<evidence type="ECO:0000259" key="3">
    <source>
        <dbReference type="Pfam" id="PF14197"/>
    </source>
</evidence>
<proteinExistence type="predicted"/>
<feature type="compositionally biased region" description="Polar residues" evidence="2">
    <location>
        <begin position="23"/>
        <end position="32"/>
    </location>
</feature>
<organism evidence="4 5">
    <name type="scientific">Sporothrix epigloea</name>
    <dbReference type="NCBI Taxonomy" id="1892477"/>
    <lineage>
        <taxon>Eukaryota</taxon>
        <taxon>Fungi</taxon>
        <taxon>Dikarya</taxon>
        <taxon>Ascomycota</taxon>
        <taxon>Pezizomycotina</taxon>
        <taxon>Sordariomycetes</taxon>
        <taxon>Sordariomycetidae</taxon>
        <taxon>Ophiostomatales</taxon>
        <taxon>Ophiostomataceae</taxon>
        <taxon>Sporothrix</taxon>
    </lineage>
</organism>
<sequence length="1077" mass="119876">MDHRSGPTASRASRAPTARYKDNSNSQYNHVNYDSDRSTTLDSLKDLMKLSQRTRQARQKDILSAAKHARSQMPAQFREPPSSTGSHGTITTSSIHIDEDFPTNRHNDELTAGSTSSSTFSAGPDAESTRASVHYQRGSHRVRKSTGRFGHNDGDEKRTATEILSGVVNTSALFRTFQEWRPDDVTETGIFEDADAGTQNDDLNAESTTNFGVIDRPGLFDKENCGPVIKKSGLFTNPVRQNRPVLQATVQNETDLSIAMTAAALQPALKSLPLRKASSMRASSATAPAPAPKKLDATVSTKCNEQKTNQQQQNIQQTAADFEHSPLLDEITSPETSVSSREDIDLGVSTAAAPVSEVAAPKRVSSAMPVPVSKAVTLAKADSNDGATNQSFIVPSTSFPILRNLVTGTIRFTPGNYFYSKSINAQNKFQLPTGPMPEDEKEIFVDIEAVREEVKRLQEHDEMLQHEIIQGEIKYKSLLDRFYIMAHKSQDSVAAANSDHILLRCQEENRLLESKILELESDLDIIHTQYEEQEQASASLESDRNAAVKRANAAADKADKLDAELESLRERLANSAHRPKLEAQRRIQQLEQKVAERERVIKALEGEREAANSSHREEQRLHKERMVRMDAEKRMLSGDHAKCQDEKYALTTAKDALIHKNTSLKEKLHTLWQQCKDRETSVHAIVDHQRTQITKLQTLLREKEKSVHQLDENFRRLRESWSSKDETLMRMTEVLGQWPGGLPKEHRGALRTGRQNLEDIDINVKHDFGNDGNGLQSERANEHNLVNDGFTASQDQQDDSYDADQAHSDGLSDLGTSAEDQSMDENMTSAFIIPDLEFQPENGEQCDVDEGSYSAALDEELADQLAQVHVAVQNASAKAKANAEAFTETATKNSKIKPTLSKASKMTTQQKSVSFQTSTANTVHRTPHFMSTSAKSACKHNRVNCVVCCQQAGSAGENEKVTVAVPRPLLASESVLPDASMDPGSALAYVMKLLDDERRHLWMQILAMRRSGESEEARNDQQRPRRVLREAEALWKAYVLKVEQLNRLDDVLEGQRAAGQDMTREEIDVTITRILEV</sequence>
<feature type="compositionally biased region" description="Low complexity" evidence="2">
    <location>
        <begin position="7"/>
        <end position="18"/>
    </location>
</feature>
<evidence type="ECO:0000313" key="5">
    <source>
        <dbReference type="Proteomes" id="UP001642501"/>
    </source>
</evidence>
<feature type="domain" description="PPC89 centrosome localisation" evidence="3">
    <location>
        <begin position="512"/>
        <end position="573"/>
    </location>
</feature>
<evidence type="ECO:0000256" key="2">
    <source>
        <dbReference type="SAM" id="MobiDB-lite"/>
    </source>
</evidence>
<gene>
    <name evidence="4" type="ORF">SEPCBS57363_003459</name>
</gene>
<dbReference type="Proteomes" id="UP001642501">
    <property type="component" value="Unassembled WGS sequence"/>
</dbReference>
<protein>
    <recommendedName>
        <fullName evidence="3">PPC89 centrosome localisation domain-containing protein</fullName>
    </recommendedName>
</protein>
<accession>A0ABP0DNB6</accession>
<dbReference type="PANTHER" id="PTHR45615">
    <property type="entry name" value="MYOSIN HEAVY CHAIN, NON-MUSCLE"/>
    <property type="match status" value="1"/>
</dbReference>
<feature type="coiled-coil region" evidence="1">
    <location>
        <begin position="693"/>
        <end position="720"/>
    </location>
</feature>
<dbReference type="EMBL" id="CAWUOM010000055">
    <property type="protein sequence ID" value="CAK7269158.1"/>
    <property type="molecule type" value="Genomic_DNA"/>
</dbReference>
<reference evidence="4 5" key="1">
    <citation type="submission" date="2024-01" db="EMBL/GenBank/DDBJ databases">
        <authorList>
            <person name="Allen C."/>
            <person name="Tagirdzhanova G."/>
        </authorList>
    </citation>
    <scope>NUCLEOTIDE SEQUENCE [LARGE SCALE GENOMIC DNA]</scope>
    <source>
        <strain evidence="4 5">CBS 573.63</strain>
    </source>
</reference>
<feature type="region of interest" description="Disordered" evidence="2">
    <location>
        <begin position="53"/>
        <end position="156"/>
    </location>
</feature>
<dbReference type="Pfam" id="PF14197">
    <property type="entry name" value="Cep57_CLD_2"/>
    <property type="match status" value="1"/>
</dbReference>
<feature type="compositionally biased region" description="Basic and acidic residues" evidence="2">
    <location>
        <begin position="96"/>
        <end position="109"/>
    </location>
</feature>
<feature type="compositionally biased region" description="Low complexity" evidence="2">
    <location>
        <begin position="82"/>
        <end position="95"/>
    </location>
</feature>
<feature type="region of interest" description="Disordered" evidence="2">
    <location>
        <begin position="790"/>
        <end position="819"/>
    </location>
</feature>
<dbReference type="PANTHER" id="PTHR45615:SF80">
    <property type="entry name" value="GRIP DOMAIN-CONTAINING PROTEIN"/>
    <property type="match status" value="1"/>
</dbReference>
<comment type="caution">
    <text evidence="4">The sequence shown here is derived from an EMBL/GenBank/DDBJ whole genome shotgun (WGS) entry which is preliminary data.</text>
</comment>
<feature type="compositionally biased region" description="Basic residues" evidence="2">
    <location>
        <begin position="137"/>
        <end position="146"/>
    </location>
</feature>
<feature type="coiled-coil region" evidence="1">
    <location>
        <begin position="502"/>
        <end position="621"/>
    </location>
</feature>
<keyword evidence="1" id="KW-0175">Coiled coil</keyword>
<evidence type="ECO:0000313" key="4">
    <source>
        <dbReference type="EMBL" id="CAK7269158.1"/>
    </source>
</evidence>